<sequence length="1255" mass="143475">MSKKMEIQNIYSLSSMQEGMLFRSLVNPEIGEYVLQSEFDIRGSIDIETFNNSFQILVNRHDILRSIFNYKKASRPLQIVLKERAVSVHSEDFRHLEYPDKLERLAAFKGTDLARGFDLTKDVLIRSAILRMDTDYCKLLLTYHHILMDGWCLGILFNELTQIYRSLKNDKELQLPHAYPYGTFINWIEQQDKEAAERYWERLLAGYEHPALLPQAETQRDTGRYDFQKYAFEFDTYTTRELTLFAQSSQVTLYVVMQTLWGALLQKYNNTTDVVFGAVVSGRPADLAGVDRMVGLFINTVPVRIRQEDGETFSGLVRKVQMQTTEGNPYEYFPLHNVQAKTALKGNLFQHIIAFENYPMHRELRGADSTNDDLGFTVDDFTIREQTNYDLNVIFVPGERMKVTMTYNAEIYSAIGVQTIEAHLRQLVREVLHNPACGLFDLEIVTAQEHSIQLSFNNRASYPERATLSELFERQAQTTPDKVAVVCGEQSLTYRDLNIRANQLAYVLRSKGAGPDKLVALLLERSAEMIVAILATLKAGSAYVPIDPGYPEKRIRYMLQDSEACLLLLESQNRQIVTDFGGSVVEIDNSEIAHAPGFDLPSVAEAHHLAYIIYTSGTTGIPKGVMIEHRNVVRLFFHEGCLFDFGSDDVWTMGHSYCFDFSVWEMYGALLYGGKLVIVPEQTVRDPQQYLKLLQTEQVTILNQTPTMFYHLIQAEEKLPQFDLRLRMVIFGGEALAPYQLKNWKARHPQVRLINMYGITETTVHVTFNELTEADIDRNLSNIGRPIPTLALYILDRNLNLLPQGVVGEMYVGGEGVGRGYLNRPELTAERFLPNPYVPGDVLYRTGDMGRWRHNWELEYLGRADHQVKIRGYRIELDEIELCLLKHNSIQGVVVLPKEGAGETAVLCAYIKANRPLQLEEVRIYMEDKLPSYMIPSLFFQVDHIPLTTNGKIDRQVLLAEKNALGTSKEESIEPTDELEQELFAIWKQVLGADHFGIHDHFFDVGGNSILLIQVHNRLDNRYPGKITIADLFAYSTISKLKEQISRLNHSELSSVNIEGLVLPSEYYAGDPSLEEGTQYRYTLSSDLHNRLARISRQEQISVSDLMQGLFAYVLSEILQTDRMPLQLIESSGILQVVIAFNSIAEFSDLFHRVADGKGKRDELYSFSHMSKARQQASSETVYPVFVEASEEDGTLNLTDFFDFGLEWRAQQGGGELFFHFDHRRLEKEKMRSIFSQYIGFLKLFAENHNGAIRK</sequence>
<dbReference type="PROSITE" id="PS00455">
    <property type="entry name" value="AMP_BINDING"/>
    <property type="match status" value="1"/>
</dbReference>
<dbReference type="FunFam" id="3.40.50.12780:FF:000012">
    <property type="entry name" value="Non-ribosomal peptide synthetase"/>
    <property type="match status" value="1"/>
</dbReference>
<dbReference type="GO" id="GO:0043041">
    <property type="term" value="P:amino acid activation for nonribosomal peptide biosynthetic process"/>
    <property type="evidence" value="ECO:0007669"/>
    <property type="project" value="TreeGrafter"/>
</dbReference>
<organism evidence="9 10">
    <name type="scientific">Paenibacillus suaedae</name>
    <dbReference type="NCBI Taxonomy" id="3077233"/>
    <lineage>
        <taxon>Bacteria</taxon>
        <taxon>Bacillati</taxon>
        <taxon>Bacillota</taxon>
        <taxon>Bacilli</taxon>
        <taxon>Bacillales</taxon>
        <taxon>Paenibacillaceae</taxon>
        <taxon>Paenibacillus</taxon>
    </lineage>
</organism>
<dbReference type="NCBIfam" id="TIGR01733">
    <property type="entry name" value="AA-adenyl-dom"/>
    <property type="match status" value="1"/>
</dbReference>
<dbReference type="Gene3D" id="1.10.1200.10">
    <property type="entry name" value="ACP-like"/>
    <property type="match status" value="1"/>
</dbReference>
<keyword evidence="3" id="KW-0596">Phosphopantetheine</keyword>
<dbReference type="EMBL" id="JAVYAA010000002">
    <property type="protein sequence ID" value="MDT8977081.1"/>
    <property type="molecule type" value="Genomic_DNA"/>
</dbReference>
<evidence type="ECO:0000256" key="1">
    <source>
        <dbReference type="ARBA" id="ARBA00001957"/>
    </source>
</evidence>
<proteinExistence type="inferred from homology"/>
<dbReference type="InterPro" id="IPR000873">
    <property type="entry name" value="AMP-dep_synth/lig_dom"/>
</dbReference>
<dbReference type="PANTHER" id="PTHR45527">
    <property type="entry name" value="NONRIBOSOMAL PEPTIDE SYNTHETASE"/>
    <property type="match status" value="1"/>
</dbReference>
<dbReference type="Gene3D" id="3.30.559.30">
    <property type="entry name" value="Nonribosomal peptide synthetase, condensation domain"/>
    <property type="match status" value="2"/>
</dbReference>
<dbReference type="Gene3D" id="3.30.559.10">
    <property type="entry name" value="Chloramphenicol acetyltransferase-like domain"/>
    <property type="match status" value="1"/>
</dbReference>
<keyword evidence="7" id="KW-0511">Multifunctional enzyme</keyword>
<dbReference type="GO" id="GO:0017000">
    <property type="term" value="P:antibiotic biosynthetic process"/>
    <property type="evidence" value="ECO:0007669"/>
    <property type="project" value="UniProtKB-KW"/>
</dbReference>
<dbReference type="PANTHER" id="PTHR45527:SF14">
    <property type="entry name" value="PLIPASTATIN SYNTHASE SUBUNIT B"/>
    <property type="match status" value="1"/>
</dbReference>
<dbReference type="Gene3D" id="2.30.38.10">
    <property type="entry name" value="Luciferase, Domain 3"/>
    <property type="match status" value="1"/>
</dbReference>
<comment type="cofactor">
    <cofactor evidence="1">
        <name>pantetheine 4'-phosphate</name>
        <dbReference type="ChEBI" id="CHEBI:47942"/>
    </cofactor>
</comment>
<dbReference type="RefSeq" id="WP_315745652.1">
    <property type="nucleotide sequence ID" value="NZ_JAVYAA010000002.1"/>
</dbReference>
<dbReference type="FunFam" id="3.40.50.980:FF:000002">
    <property type="entry name" value="Enterobactin synthetase component F"/>
    <property type="match status" value="1"/>
</dbReference>
<evidence type="ECO:0000256" key="2">
    <source>
        <dbReference type="ARBA" id="ARBA00006432"/>
    </source>
</evidence>
<evidence type="ECO:0000313" key="10">
    <source>
        <dbReference type="Proteomes" id="UP001250538"/>
    </source>
</evidence>
<dbReference type="InterPro" id="IPR010071">
    <property type="entry name" value="AA_adenyl_dom"/>
</dbReference>
<evidence type="ECO:0000256" key="5">
    <source>
        <dbReference type="ARBA" id="ARBA00022598"/>
    </source>
</evidence>
<dbReference type="InterPro" id="IPR001242">
    <property type="entry name" value="Condensation_dom"/>
</dbReference>
<dbReference type="PROSITE" id="PS50075">
    <property type="entry name" value="CARRIER"/>
    <property type="match status" value="1"/>
</dbReference>
<dbReference type="Pfam" id="PF00501">
    <property type="entry name" value="AMP-binding"/>
    <property type="match status" value="1"/>
</dbReference>
<evidence type="ECO:0000256" key="4">
    <source>
        <dbReference type="ARBA" id="ARBA00022553"/>
    </source>
</evidence>
<reference evidence="10" key="1">
    <citation type="submission" date="2023-09" db="EMBL/GenBank/DDBJ databases">
        <title>Paenibacillus sp. chi10 Genome sequencing and assembly.</title>
        <authorList>
            <person name="Kim I."/>
        </authorList>
    </citation>
    <scope>NUCLEOTIDE SEQUENCE [LARGE SCALE GENOMIC DNA]</scope>
    <source>
        <strain evidence="10">chi10</strain>
    </source>
</reference>
<dbReference type="Proteomes" id="UP001250538">
    <property type="component" value="Unassembled WGS sequence"/>
</dbReference>
<dbReference type="Gene3D" id="3.40.50.980">
    <property type="match status" value="2"/>
</dbReference>
<dbReference type="AlphaFoldDB" id="A0AAJ2JUS8"/>
<dbReference type="SUPFAM" id="SSF52777">
    <property type="entry name" value="CoA-dependent acyltransferases"/>
    <property type="match status" value="3"/>
</dbReference>
<comment type="similarity">
    <text evidence="2">Belongs to the ATP-dependent AMP-binding enzyme family.</text>
</comment>
<dbReference type="Pfam" id="PF00668">
    <property type="entry name" value="Condensation"/>
    <property type="match status" value="1"/>
</dbReference>
<dbReference type="InterPro" id="IPR020845">
    <property type="entry name" value="AMP-binding_CS"/>
</dbReference>
<name>A0AAJ2JUS8_9BACL</name>
<keyword evidence="10" id="KW-1185">Reference proteome</keyword>
<comment type="caution">
    <text evidence="9">The sequence shown here is derived from an EMBL/GenBank/DDBJ whole genome shotgun (WGS) entry which is preliminary data.</text>
</comment>
<evidence type="ECO:0000256" key="3">
    <source>
        <dbReference type="ARBA" id="ARBA00022450"/>
    </source>
</evidence>
<dbReference type="GO" id="GO:0008610">
    <property type="term" value="P:lipid biosynthetic process"/>
    <property type="evidence" value="ECO:0007669"/>
    <property type="project" value="UniProtKB-ARBA"/>
</dbReference>
<dbReference type="FunFam" id="3.40.50.980:FF:000001">
    <property type="entry name" value="Non-ribosomal peptide synthetase"/>
    <property type="match status" value="1"/>
</dbReference>
<dbReference type="CDD" id="cd19543">
    <property type="entry name" value="DCL_NRPS"/>
    <property type="match status" value="1"/>
</dbReference>
<dbReference type="GO" id="GO:0031177">
    <property type="term" value="F:phosphopantetheine binding"/>
    <property type="evidence" value="ECO:0007669"/>
    <property type="project" value="TreeGrafter"/>
</dbReference>
<dbReference type="FunFam" id="2.30.38.10:FF:000001">
    <property type="entry name" value="Non-ribosomal peptide synthetase PvdI"/>
    <property type="match status" value="1"/>
</dbReference>
<feature type="domain" description="Carrier" evidence="8">
    <location>
        <begin position="974"/>
        <end position="1049"/>
    </location>
</feature>
<dbReference type="GO" id="GO:0005829">
    <property type="term" value="C:cytosol"/>
    <property type="evidence" value="ECO:0007669"/>
    <property type="project" value="TreeGrafter"/>
</dbReference>
<protein>
    <submittedName>
        <fullName evidence="9">Amino acid adenylation domain-containing protein</fullName>
    </submittedName>
</protein>
<dbReference type="Gene3D" id="3.30.300.30">
    <property type="match status" value="1"/>
</dbReference>
<dbReference type="SUPFAM" id="SSF56801">
    <property type="entry name" value="Acetyl-CoA synthetase-like"/>
    <property type="match status" value="1"/>
</dbReference>
<dbReference type="InterPro" id="IPR025110">
    <property type="entry name" value="AMP-bd_C"/>
</dbReference>
<dbReference type="GO" id="GO:0044550">
    <property type="term" value="P:secondary metabolite biosynthetic process"/>
    <property type="evidence" value="ECO:0007669"/>
    <property type="project" value="TreeGrafter"/>
</dbReference>
<dbReference type="Pfam" id="PF00550">
    <property type="entry name" value="PP-binding"/>
    <property type="match status" value="1"/>
</dbReference>
<dbReference type="Pfam" id="PF13193">
    <property type="entry name" value="AMP-binding_C"/>
    <property type="match status" value="1"/>
</dbReference>
<evidence type="ECO:0000256" key="7">
    <source>
        <dbReference type="ARBA" id="ARBA00023268"/>
    </source>
</evidence>
<keyword evidence="6" id="KW-0045">Antibiotic biosynthesis</keyword>
<keyword evidence="5" id="KW-0436">Ligase</keyword>
<dbReference type="InterPro" id="IPR009081">
    <property type="entry name" value="PP-bd_ACP"/>
</dbReference>
<evidence type="ECO:0000313" key="9">
    <source>
        <dbReference type="EMBL" id="MDT8977081.1"/>
    </source>
</evidence>
<dbReference type="InterPro" id="IPR045851">
    <property type="entry name" value="AMP-bd_C_sf"/>
</dbReference>
<dbReference type="CDD" id="cd17643">
    <property type="entry name" value="A_NRPS_Cytc1-like"/>
    <property type="match status" value="1"/>
</dbReference>
<accession>A0AAJ2JUS8</accession>
<evidence type="ECO:0000256" key="6">
    <source>
        <dbReference type="ARBA" id="ARBA00023194"/>
    </source>
</evidence>
<dbReference type="InterPro" id="IPR036736">
    <property type="entry name" value="ACP-like_sf"/>
</dbReference>
<keyword evidence="4" id="KW-0597">Phosphoprotein</keyword>
<dbReference type="SUPFAM" id="SSF47336">
    <property type="entry name" value="ACP-like"/>
    <property type="match status" value="1"/>
</dbReference>
<gene>
    <name evidence="9" type="ORF">RQP50_12590</name>
</gene>
<evidence type="ECO:0000259" key="8">
    <source>
        <dbReference type="PROSITE" id="PS50075"/>
    </source>
</evidence>
<dbReference type="GO" id="GO:0016874">
    <property type="term" value="F:ligase activity"/>
    <property type="evidence" value="ECO:0007669"/>
    <property type="project" value="UniProtKB-KW"/>
</dbReference>
<dbReference type="InterPro" id="IPR023213">
    <property type="entry name" value="CAT-like_dom_sf"/>
</dbReference>